<evidence type="ECO:0000313" key="2">
    <source>
        <dbReference type="Proteomes" id="UP000828941"/>
    </source>
</evidence>
<protein>
    <submittedName>
        <fullName evidence="1">Uncharacterized protein</fullName>
    </submittedName>
</protein>
<gene>
    <name evidence="1" type="ORF">L6164_011819</name>
</gene>
<keyword evidence="2" id="KW-1185">Reference proteome</keyword>
<sequence length="96" mass="10057">MQLVSGSILTLYLSGTEGSPVFNEHACVTGIVIRPLRQKTSGAEIQVVPREAIATASSGLLQKWPGTDGMNFAWPSVGSKAAIGHGLFSPRCVFVG</sequence>
<organism evidence="1 2">
    <name type="scientific">Bauhinia variegata</name>
    <name type="common">Purple orchid tree</name>
    <name type="synonym">Phanera variegata</name>
    <dbReference type="NCBI Taxonomy" id="167791"/>
    <lineage>
        <taxon>Eukaryota</taxon>
        <taxon>Viridiplantae</taxon>
        <taxon>Streptophyta</taxon>
        <taxon>Embryophyta</taxon>
        <taxon>Tracheophyta</taxon>
        <taxon>Spermatophyta</taxon>
        <taxon>Magnoliopsida</taxon>
        <taxon>eudicotyledons</taxon>
        <taxon>Gunneridae</taxon>
        <taxon>Pentapetalae</taxon>
        <taxon>rosids</taxon>
        <taxon>fabids</taxon>
        <taxon>Fabales</taxon>
        <taxon>Fabaceae</taxon>
        <taxon>Cercidoideae</taxon>
        <taxon>Cercideae</taxon>
        <taxon>Bauhiniinae</taxon>
        <taxon>Bauhinia</taxon>
    </lineage>
</organism>
<proteinExistence type="predicted"/>
<name>A0ACB9P9K3_BAUVA</name>
<reference evidence="1 2" key="1">
    <citation type="journal article" date="2022" name="DNA Res.">
        <title>Chromosomal-level genome assembly of the orchid tree Bauhinia variegata (Leguminosae; Cercidoideae) supports the allotetraploid origin hypothesis of Bauhinia.</title>
        <authorList>
            <person name="Zhong Y."/>
            <person name="Chen Y."/>
            <person name="Zheng D."/>
            <person name="Pang J."/>
            <person name="Liu Y."/>
            <person name="Luo S."/>
            <person name="Meng S."/>
            <person name="Qian L."/>
            <person name="Wei D."/>
            <person name="Dai S."/>
            <person name="Zhou R."/>
        </authorList>
    </citation>
    <scope>NUCLEOTIDE SEQUENCE [LARGE SCALE GENOMIC DNA]</scope>
    <source>
        <strain evidence="1">BV-YZ2020</strain>
    </source>
</reference>
<accession>A0ACB9P9K3</accession>
<comment type="caution">
    <text evidence="1">The sequence shown here is derived from an EMBL/GenBank/DDBJ whole genome shotgun (WGS) entry which is preliminary data.</text>
</comment>
<evidence type="ECO:0000313" key="1">
    <source>
        <dbReference type="EMBL" id="KAI4344614.1"/>
    </source>
</evidence>
<dbReference type="Proteomes" id="UP000828941">
    <property type="component" value="Chromosome 5"/>
</dbReference>
<dbReference type="EMBL" id="CM039430">
    <property type="protein sequence ID" value="KAI4344614.1"/>
    <property type="molecule type" value="Genomic_DNA"/>
</dbReference>